<comment type="caution">
    <text evidence="1">The sequence shown here is derived from an EMBL/GenBank/DDBJ whole genome shotgun (WGS) entry which is preliminary data.</text>
</comment>
<protein>
    <submittedName>
        <fullName evidence="1">Uncharacterized protein</fullName>
    </submittedName>
</protein>
<dbReference type="AlphaFoldDB" id="X1C0M0"/>
<accession>X1C0M0</accession>
<gene>
    <name evidence="1" type="ORF">S01H4_49705</name>
</gene>
<organism evidence="1">
    <name type="scientific">marine sediment metagenome</name>
    <dbReference type="NCBI Taxonomy" id="412755"/>
    <lineage>
        <taxon>unclassified sequences</taxon>
        <taxon>metagenomes</taxon>
        <taxon>ecological metagenomes</taxon>
    </lineage>
</organism>
<sequence>GQAKVTTRSQYTYAIKKERLCHELVSKAAHGHQEFRMLGVRLKLLSQQIDDLLHVMGIR</sequence>
<name>X1C0M0_9ZZZZ</name>
<evidence type="ECO:0000313" key="1">
    <source>
        <dbReference type="EMBL" id="GAH01651.1"/>
    </source>
</evidence>
<proteinExistence type="predicted"/>
<reference evidence="1" key="1">
    <citation type="journal article" date="2014" name="Front. Microbiol.">
        <title>High frequency of phylogenetically diverse reductive dehalogenase-homologous genes in deep subseafloor sedimentary metagenomes.</title>
        <authorList>
            <person name="Kawai M."/>
            <person name="Futagami T."/>
            <person name="Toyoda A."/>
            <person name="Takaki Y."/>
            <person name="Nishi S."/>
            <person name="Hori S."/>
            <person name="Arai W."/>
            <person name="Tsubouchi T."/>
            <person name="Morono Y."/>
            <person name="Uchiyama I."/>
            <person name="Ito T."/>
            <person name="Fujiyama A."/>
            <person name="Inagaki F."/>
            <person name="Takami H."/>
        </authorList>
    </citation>
    <scope>NUCLEOTIDE SEQUENCE</scope>
    <source>
        <strain evidence="1">Expedition CK06-06</strain>
    </source>
</reference>
<feature type="non-terminal residue" evidence="1">
    <location>
        <position position="1"/>
    </location>
</feature>
<dbReference type="EMBL" id="BART01028147">
    <property type="protein sequence ID" value="GAH01651.1"/>
    <property type="molecule type" value="Genomic_DNA"/>
</dbReference>